<dbReference type="RefSeq" id="WP_016874255.1">
    <property type="nucleotide sequence ID" value="NZ_AJLN01000116.1"/>
</dbReference>
<dbReference type="InterPro" id="IPR027417">
    <property type="entry name" value="P-loop_NTPase"/>
</dbReference>
<evidence type="ECO:0000259" key="2">
    <source>
        <dbReference type="PROSITE" id="PS50837"/>
    </source>
</evidence>
<gene>
    <name evidence="3" type="ORF">PCC6912_02730</name>
</gene>
<dbReference type="AlphaFoldDB" id="A0A433NRK2"/>
<dbReference type="PROSITE" id="PS50837">
    <property type="entry name" value="NACHT"/>
    <property type="match status" value="1"/>
</dbReference>
<evidence type="ECO:0000313" key="4">
    <source>
        <dbReference type="Proteomes" id="UP000268857"/>
    </source>
</evidence>
<dbReference type="Proteomes" id="UP000268857">
    <property type="component" value="Unassembled WGS sequence"/>
</dbReference>
<evidence type="ECO:0000313" key="3">
    <source>
        <dbReference type="EMBL" id="RUR86830.1"/>
    </source>
</evidence>
<dbReference type="SUPFAM" id="SSF52540">
    <property type="entry name" value="P-loop containing nucleoside triphosphate hydrolases"/>
    <property type="match status" value="1"/>
</dbReference>
<feature type="domain" description="NACHT" evidence="2">
    <location>
        <begin position="143"/>
        <end position="261"/>
    </location>
</feature>
<feature type="transmembrane region" description="Helical" evidence="1">
    <location>
        <begin position="398"/>
        <end position="415"/>
    </location>
</feature>
<dbReference type="PANTHER" id="PTHR46312:SF2">
    <property type="entry name" value="NUCLEOTIDE-BINDING OLIGOMERIZATION DOMAIN-CONTAINING PROTEIN 2-LIKE"/>
    <property type="match status" value="1"/>
</dbReference>
<keyword evidence="1" id="KW-0812">Transmembrane</keyword>
<dbReference type="STRING" id="211165.GCA_000317285_05183"/>
<proteinExistence type="predicted"/>
<evidence type="ECO:0000256" key="1">
    <source>
        <dbReference type="SAM" id="Phobius"/>
    </source>
</evidence>
<keyword evidence="1" id="KW-0472">Membrane</keyword>
<dbReference type="Gene3D" id="3.40.50.300">
    <property type="entry name" value="P-loop containing nucleotide triphosphate hydrolases"/>
    <property type="match status" value="1"/>
</dbReference>
<dbReference type="EMBL" id="RSCJ01000001">
    <property type="protein sequence ID" value="RUR86830.1"/>
    <property type="molecule type" value="Genomic_DNA"/>
</dbReference>
<organism evidence="3 4">
    <name type="scientific">Chlorogloeopsis fritschii PCC 6912</name>
    <dbReference type="NCBI Taxonomy" id="211165"/>
    <lineage>
        <taxon>Bacteria</taxon>
        <taxon>Bacillati</taxon>
        <taxon>Cyanobacteriota</taxon>
        <taxon>Cyanophyceae</taxon>
        <taxon>Nostocales</taxon>
        <taxon>Chlorogloeopsidaceae</taxon>
        <taxon>Chlorogloeopsis</taxon>
    </lineage>
</organism>
<dbReference type="OrthoDB" id="419058at2"/>
<dbReference type="Pfam" id="PF05729">
    <property type="entry name" value="NACHT"/>
    <property type="match status" value="1"/>
</dbReference>
<accession>A0A433NRK2</accession>
<feature type="transmembrane region" description="Helical" evidence="1">
    <location>
        <begin position="441"/>
        <end position="459"/>
    </location>
</feature>
<name>A0A433NRK2_CHLFR</name>
<keyword evidence="4" id="KW-1185">Reference proteome</keyword>
<feature type="transmembrane region" description="Helical" evidence="1">
    <location>
        <begin position="465"/>
        <end position="483"/>
    </location>
</feature>
<sequence length="551" mass="62260">MNQQPPLDSTQRLNIDNASIQDSQILQARRDLIQIHKPIVYLTVGDKINISDQFGRVHSTVNPFSRPEDRNRKVLLNKVKKICSEVLENSLHIHALIELGLEKRLDAVKQSFSEVQEICEYSKRALPSNVGVTAVFNQMGEGGTLLILGEPGSGKTTTLVRLTLDLISRAQEDYNRTIPVVLNLSSWARERQTIADWIVQRLQISYGVSKALGKFWVEEQKLLLLLDGLDEVRAECRESCVQAINKFLQKYGSTEIVVCSRVREYEALSTHLKLQEAICIQPLTPEQIKQYFEKAGDQLVSVKTLIDTDSTLHELAKSPLMLSIMTLVYRGVSVTDLLNLGSIEERRKDLFNKYIGRMFEHRNANQQYSRKQTMHWLIWLAKRMSQFSQAIFLIEEMQAVWLPIFGLATMLILGLDKKNEVDSRTVPNQGIWRSVNNAKTLFVTIGLLVGLLVGVAQVGDILDKLISGLVNGLIFGTGSALIAGQGSGIACVKHFILRCLLWLSGHIPWNYAHFLDYACERIFLQKVGGGYIFVHRMLREHFAQMGMVKSS</sequence>
<dbReference type="PANTHER" id="PTHR46312">
    <property type="entry name" value="NACHT DOMAIN-CONTAINING PROTEIN"/>
    <property type="match status" value="1"/>
</dbReference>
<dbReference type="InterPro" id="IPR007111">
    <property type="entry name" value="NACHT_NTPase"/>
</dbReference>
<comment type="caution">
    <text evidence="3">The sequence shown here is derived from an EMBL/GenBank/DDBJ whole genome shotgun (WGS) entry which is preliminary data.</text>
</comment>
<keyword evidence="1" id="KW-1133">Transmembrane helix</keyword>
<protein>
    <recommendedName>
        <fullName evidence="2">NACHT domain-containing protein</fullName>
    </recommendedName>
</protein>
<reference evidence="3 4" key="1">
    <citation type="journal article" date="2019" name="Genome Biol. Evol.">
        <title>Day and night: Metabolic profiles and evolutionary relationships of six axenic non-marine cyanobacteria.</title>
        <authorList>
            <person name="Will S.E."/>
            <person name="Henke P."/>
            <person name="Boedeker C."/>
            <person name="Huang S."/>
            <person name="Brinkmann H."/>
            <person name="Rohde M."/>
            <person name="Jarek M."/>
            <person name="Friedl T."/>
            <person name="Seufert S."/>
            <person name="Schumacher M."/>
            <person name="Overmann J."/>
            <person name="Neumann-Schaal M."/>
            <person name="Petersen J."/>
        </authorList>
    </citation>
    <scope>NUCLEOTIDE SEQUENCE [LARGE SCALE GENOMIC DNA]</scope>
    <source>
        <strain evidence="3 4">PCC 6912</strain>
    </source>
</reference>